<proteinExistence type="predicted"/>
<feature type="region of interest" description="Disordered" evidence="6">
    <location>
        <begin position="659"/>
        <end position="684"/>
    </location>
</feature>
<keyword evidence="4" id="KW-0560">Oxidoreductase</keyword>
<organism evidence="8 9">
    <name type="scientific">Bradyrhizobium erythrophlei</name>
    <dbReference type="NCBI Taxonomy" id="1437360"/>
    <lineage>
        <taxon>Bacteria</taxon>
        <taxon>Pseudomonadati</taxon>
        <taxon>Pseudomonadota</taxon>
        <taxon>Alphaproteobacteria</taxon>
        <taxon>Hyphomicrobiales</taxon>
        <taxon>Nitrobacteraceae</taxon>
        <taxon>Bradyrhizobium</taxon>
    </lineage>
</organism>
<dbReference type="InterPro" id="IPR006314">
    <property type="entry name" value="Dyp_peroxidase"/>
</dbReference>
<evidence type="ECO:0000256" key="2">
    <source>
        <dbReference type="ARBA" id="ARBA00022559"/>
    </source>
</evidence>
<evidence type="ECO:0000313" key="9">
    <source>
        <dbReference type="Proteomes" id="UP000189796"/>
    </source>
</evidence>
<keyword evidence="3" id="KW-0479">Metal-binding</keyword>
<evidence type="ECO:0000256" key="1">
    <source>
        <dbReference type="ARBA" id="ARBA00001970"/>
    </source>
</evidence>
<sequence length="1558" mass="172013">MRRDLTIKSGNLAGTSDFRVVAPIKKGLIPSLDTMTYKTRVKLVLRGLHAGRAGGFEYELARILSDAVERVGVIHSVGIAVLEPEDNVLLTATFDGAWESYVRVIWQKVSRLLDLVFCNTEDYVLGYENSYEQWGKWLKRSQSEAYFLYATPDLTVDDTRYLRMQERVYRRKAGDAADSRVTRIRIPAAEEIARQSIFGKGGGIGTDPTNAGFGEPLKKQYAGMQPFRQGVKSLVGLYRLADLFPPGTKDGEVLHRAARELLPEFLDMVGDGAYQMGILRTLNRFDEALAWVMRNPYPLPEVRRGLPLEPPAEPPLDADNVQGGIVSAYTDVHHGCLLLLGFEGPAALAALLKVLPFTSEARELEPGHIATNISFTVEGLRVAGLSDDEVRLLPDEFVQGMERRAGLLGDLRINHPHRWRLPALNWHLGVDAPDLAEDDPAPRIDLSAVHAVVQVRLRGPHEHVARSRAQLMDAMQKLVASHPGVTPLSLQWMKRQRNSAGDVEEHFGFVDGTSNPELSESNAGKRFSNHVNLGEILCGYPNLSDNSGGDKDARDFIPSLLHDGSFLALRKLRQDVEALNEALDAAQAQAAAAGQPLTREDFMAKMMGRWPGGHPKAGQPLAAVLGPPSKDSNDFHFDADKNGELCPFHAHIRRANPRIRNPEAGSRPPRFVRRGMSYGPHLRRTTDPEILRDSLDQERGLIFMAYNANLGEQFELVQRWLNGANSSGSYSGQSDPLFGVAEPGRRRHFRFEHEGQTIRMPLDGSDRLTDEPRPFVRLEWGTYLFAPSRKALASLQERAAAQGCKRAVIWSADAGEREIARLRDIENRLGEAEAITAWKIALEDPDAAINFTTASIWAAIRERHGGVLQTPFAVLVAERSMVDQVLLDPGHNLSVRGYLPRMKHSFGEIYLGLDAGQDGAYERGSAACNDAIMALDRQSTFKQARESTRTALQKLVDEAIGYATHDGESSWDLTVDVRELADSLLADFCEEWYGLTHDDNLFRRSGYRWDWQVGQPPTYPGHFQAPSRYFFQPRPGPTVKEIGEAHGLALRSATLELLRSRGDQIKAPIARAILDSQPGKDLDFAARTLVGAVIGFVPTVNGNIMRVLNEWLREGTLWSLRARLGGTEAADFLDACNRLGASFIPAMQLRTAPELLWRTATVAHTIGQGPHQVAVNPGDIVVAGAISATQQNLQEGRPDLHHAFGGNRRAKDHPTHACPGADPALAVMLGFFSALVESPLPLRAGPAPLTLALDGRLPPPDEDFEVRLRSTIPLAQADDFELQARNRLRRSRTATPLLAIGDSWLFDQWERDFGVVRPNLTNSLLKLGYRDNASSTSEFVSAGRAFGEMARAPFLKDVTNYLADEPDIEAILIGGGGNDLVSGLPPPLYRMLKPPGSGENPLDEAEVSSFFDGALVSYYDTVIKTLAANTDIPILIHGYDHPIPDGRGDTLLIATSGPWLLPIFELRGYDLIHNSGHLTLAREVMQRVFDRLNAAVKKVAAAYPNRAFYVKLTGTLAEKFGAADKYQQLWRDELHPNEQGFDLLAARIAEQLKDLNVG</sequence>
<comment type="cofactor">
    <cofactor evidence="1">
        <name>heme b</name>
        <dbReference type="ChEBI" id="CHEBI:60344"/>
    </cofactor>
</comment>
<evidence type="ECO:0000259" key="7">
    <source>
        <dbReference type="Pfam" id="PF20628"/>
    </source>
</evidence>
<dbReference type="GO" id="GO:0005829">
    <property type="term" value="C:cytosol"/>
    <property type="evidence" value="ECO:0007669"/>
    <property type="project" value="TreeGrafter"/>
</dbReference>
<evidence type="ECO:0000256" key="5">
    <source>
        <dbReference type="ARBA" id="ARBA00023004"/>
    </source>
</evidence>
<evidence type="ECO:0000313" key="8">
    <source>
        <dbReference type="EMBL" id="SHG86423.1"/>
    </source>
</evidence>
<name>A0A1M5NBQ1_9BRAD</name>
<evidence type="ECO:0000256" key="4">
    <source>
        <dbReference type="ARBA" id="ARBA00023002"/>
    </source>
</evidence>
<dbReference type="SUPFAM" id="SSF52266">
    <property type="entry name" value="SGNH hydrolase"/>
    <property type="match status" value="1"/>
</dbReference>
<dbReference type="GO" id="GO:0016788">
    <property type="term" value="F:hydrolase activity, acting on ester bonds"/>
    <property type="evidence" value="ECO:0007669"/>
    <property type="project" value="UniProtKB-ARBA"/>
</dbReference>
<dbReference type="Pfam" id="PF20628">
    <property type="entry name" value="Dyp_perox_C"/>
    <property type="match status" value="1"/>
</dbReference>
<feature type="domain" description="Dyp-type peroxidase C-terminal" evidence="7">
    <location>
        <begin position="507"/>
        <end position="725"/>
    </location>
</feature>
<dbReference type="Proteomes" id="UP000189796">
    <property type="component" value="Chromosome I"/>
</dbReference>
<dbReference type="InterPro" id="IPR011008">
    <property type="entry name" value="Dimeric_a/b-barrel"/>
</dbReference>
<dbReference type="GO" id="GO:0004601">
    <property type="term" value="F:peroxidase activity"/>
    <property type="evidence" value="ECO:0007669"/>
    <property type="project" value="UniProtKB-KW"/>
</dbReference>
<dbReference type="EMBL" id="LT670817">
    <property type="protein sequence ID" value="SHG86423.1"/>
    <property type="molecule type" value="Genomic_DNA"/>
</dbReference>
<dbReference type="Gene3D" id="3.40.50.1110">
    <property type="entry name" value="SGNH hydrolase"/>
    <property type="match status" value="1"/>
</dbReference>
<dbReference type="RefSeq" id="WP_079601829.1">
    <property type="nucleotide sequence ID" value="NZ_LT670817.1"/>
</dbReference>
<protein>
    <submittedName>
        <fullName evidence="8">Dyp-type peroxidase family</fullName>
    </submittedName>
</protein>
<dbReference type="GO" id="GO:0020037">
    <property type="term" value="F:heme binding"/>
    <property type="evidence" value="ECO:0007669"/>
    <property type="project" value="InterPro"/>
</dbReference>
<dbReference type="PANTHER" id="PTHR30521:SF0">
    <property type="entry name" value="DYP-TYPE PEROXIDASE FAMILY PROTEIN"/>
    <property type="match status" value="1"/>
</dbReference>
<evidence type="ECO:0000256" key="6">
    <source>
        <dbReference type="SAM" id="MobiDB-lite"/>
    </source>
</evidence>
<keyword evidence="5" id="KW-0408">Iron</keyword>
<keyword evidence="2 8" id="KW-0575">Peroxidase</keyword>
<dbReference type="GO" id="GO:0046872">
    <property type="term" value="F:metal ion binding"/>
    <property type="evidence" value="ECO:0007669"/>
    <property type="project" value="UniProtKB-KW"/>
</dbReference>
<evidence type="ECO:0000256" key="3">
    <source>
        <dbReference type="ARBA" id="ARBA00022723"/>
    </source>
</evidence>
<dbReference type="InterPro" id="IPR048328">
    <property type="entry name" value="Dyp_perox_C"/>
</dbReference>
<reference evidence="8 9" key="1">
    <citation type="submission" date="2016-11" db="EMBL/GenBank/DDBJ databases">
        <authorList>
            <person name="Jaros S."/>
            <person name="Januszkiewicz K."/>
            <person name="Wedrychowicz H."/>
        </authorList>
    </citation>
    <scope>NUCLEOTIDE SEQUENCE [LARGE SCALE GENOMIC DNA]</scope>
    <source>
        <strain evidence="8 9">GAS138</strain>
    </source>
</reference>
<dbReference type="PROSITE" id="PS51404">
    <property type="entry name" value="DYP_PEROXIDASE"/>
    <property type="match status" value="1"/>
</dbReference>
<dbReference type="OrthoDB" id="236246at2"/>
<dbReference type="InterPro" id="IPR036514">
    <property type="entry name" value="SGNH_hydro_sf"/>
</dbReference>
<accession>A0A1M5NBQ1</accession>
<gene>
    <name evidence="8" type="ORF">SAMN05443248_2898</name>
</gene>
<dbReference type="SUPFAM" id="SSF54909">
    <property type="entry name" value="Dimeric alpha+beta barrel"/>
    <property type="match status" value="1"/>
</dbReference>
<dbReference type="PANTHER" id="PTHR30521">
    <property type="entry name" value="DEFERROCHELATASE/PEROXIDASE"/>
    <property type="match status" value="1"/>
</dbReference>